<feature type="compositionally biased region" description="Polar residues" evidence="2">
    <location>
        <begin position="130"/>
        <end position="147"/>
    </location>
</feature>
<evidence type="ECO:0000256" key="2">
    <source>
        <dbReference type="SAM" id="MobiDB-lite"/>
    </source>
</evidence>
<dbReference type="Pfam" id="PF04519">
    <property type="entry name" value="Bactofilin"/>
    <property type="match status" value="1"/>
</dbReference>
<dbReference type="PANTHER" id="PTHR35024">
    <property type="entry name" value="HYPOTHETICAL CYTOSOLIC PROTEIN"/>
    <property type="match status" value="1"/>
</dbReference>
<dbReference type="RefSeq" id="WP_106090442.1">
    <property type="nucleotide sequence ID" value="NZ_PVNL01000065.1"/>
</dbReference>
<gene>
    <name evidence="3" type="ORF">ENSA7_34530</name>
</gene>
<feature type="compositionally biased region" description="Basic residues" evidence="2">
    <location>
        <begin position="231"/>
        <end position="256"/>
    </location>
</feature>
<dbReference type="EMBL" id="PVNL01000065">
    <property type="protein sequence ID" value="PRQ06843.1"/>
    <property type="molecule type" value="Genomic_DNA"/>
</dbReference>
<evidence type="ECO:0000313" key="3">
    <source>
        <dbReference type="EMBL" id="PRQ06843.1"/>
    </source>
</evidence>
<proteinExistence type="inferred from homology"/>
<sequence>MSALPRSTNDDDVTEETVVGPAISIRGRIEGEEDLRVEGRVEGSISLTETLYVEPGGVVLAQVEARDVVISGIVIGDITALNCVTLNKAAKHVGNISSPRVIIADGASFRGDVIMDGEGFTPPARERTRATSTVPRSTVSRGQTATPSRARAASSVSGSYDARSASAPAPRREVVTPSRERAPEVRRSAPAATPAPSRRAHEDDDDTVVIKQHAALRKGEAPPEADEEKSGRRRRAKKSARSPARGRSKAGRRGNS</sequence>
<dbReference type="InterPro" id="IPR007607">
    <property type="entry name" value="BacA/B"/>
</dbReference>
<feature type="compositionally biased region" description="Low complexity" evidence="2">
    <location>
        <begin position="188"/>
        <end position="197"/>
    </location>
</feature>
<evidence type="ECO:0000256" key="1">
    <source>
        <dbReference type="ARBA" id="ARBA00044755"/>
    </source>
</evidence>
<evidence type="ECO:0000313" key="4">
    <source>
        <dbReference type="Proteomes" id="UP000238823"/>
    </source>
</evidence>
<dbReference type="AlphaFoldDB" id="A0A2S9YP20"/>
<protein>
    <submittedName>
        <fullName evidence="3">Polymer-forming cytoskeletal</fullName>
    </submittedName>
</protein>
<feature type="compositionally biased region" description="Basic and acidic residues" evidence="2">
    <location>
        <begin position="170"/>
        <end position="187"/>
    </location>
</feature>
<comment type="caution">
    <text evidence="3">The sequence shown here is derived from an EMBL/GenBank/DDBJ whole genome shotgun (WGS) entry which is preliminary data.</text>
</comment>
<organism evidence="3 4">
    <name type="scientific">Enhygromyxa salina</name>
    <dbReference type="NCBI Taxonomy" id="215803"/>
    <lineage>
        <taxon>Bacteria</taxon>
        <taxon>Pseudomonadati</taxon>
        <taxon>Myxococcota</taxon>
        <taxon>Polyangia</taxon>
        <taxon>Nannocystales</taxon>
        <taxon>Nannocystaceae</taxon>
        <taxon>Enhygromyxa</taxon>
    </lineage>
</organism>
<name>A0A2S9YP20_9BACT</name>
<accession>A0A2S9YP20</accession>
<comment type="similarity">
    <text evidence="1">Belongs to the bactofilin family.</text>
</comment>
<feature type="region of interest" description="Disordered" evidence="2">
    <location>
        <begin position="117"/>
        <end position="256"/>
    </location>
</feature>
<dbReference type="OrthoDB" id="5526409at2"/>
<dbReference type="Proteomes" id="UP000238823">
    <property type="component" value="Unassembled WGS sequence"/>
</dbReference>
<reference evidence="3 4" key="1">
    <citation type="submission" date="2018-03" db="EMBL/GenBank/DDBJ databases">
        <title>Draft Genome Sequences of the Obligatory Marine Myxobacteria Enhygromyxa salina SWB007.</title>
        <authorList>
            <person name="Poehlein A."/>
            <person name="Moghaddam J.A."/>
            <person name="Harms H."/>
            <person name="Alanjari M."/>
            <person name="Koenig G.M."/>
            <person name="Daniel R."/>
            <person name="Schaeberle T.F."/>
        </authorList>
    </citation>
    <scope>NUCLEOTIDE SEQUENCE [LARGE SCALE GENOMIC DNA]</scope>
    <source>
        <strain evidence="3 4">SWB007</strain>
    </source>
</reference>
<dbReference type="PANTHER" id="PTHR35024:SF4">
    <property type="entry name" value="POLYMER-FORMING CYTOSKELETAL PROTEIN"/>
    <property type="match status" value="1"/>
</dbReference>